<sequence>MPCNLTEPHQILGSLYIAHGGTYLILYLPSLIVIFKKQLYKMSCYKIMIFMGLLDVLNLCSNALLAGYYSIIGRNYCEGDKFMPSIGAAALGMWAAYCASCVLLGFNRYIDLRSQHLSSILFDGKRLYLWLAVPVSYGLFFASPALPPVGYSADLGVWFIMGDSLFHSINNFLTCSLLIALYILIVGLLWRKMRANSSHNVSVMQKQIGTLNSTNQHVGNKDIEGLPVPKDIDSNNFAAVLDTDNMFAGQDTDNLLAEQGIDRKDKLGRNLAAAGSTTLALMPHIDRHIEKR</sequence>
<reference evidence="3" key="1">
    <citation type="submission" date="2022-11" db="UniProtKB">
        <authorList>
            <consortium name="WormBaseParasite"/>
        </authorList>
    </citation>
    <scope>IDENTIFICATION</scope>
</reference>
<evidence type="ECO:0000256" key="1">
    <source>
        <dbReference type="SAM" id="Phobius"/>
    </source>
</evidence>
<dbReference type="AlphaFoldDB" id="A0A914XCC1"/>
<dbReference type="SUPFAM" id="SSF81321">
    <property type="entry name" value="Family A G protein-coupled receptor-like"/>
    <property type="match status" value="1"/>
</dbReference>
<dbReference type="PANTHER" id="PTHR23021">
    <property type="entry name" value="SERPENTINE RECEPTOR, CLASS T"/>
    <property type="match status" value="1"/>
</dbReference>
<evidence type="ECO:0000313" key="2">
    <source>
        <dbReference type="Proteomes" id="UP000887566"/>
    </source>
</evidence>
<evidence type="ECO:0000313" key="3">
    <source>
        <dbReference type="WBParaSite" id="PSAMB.scaffold737size42349.g8311.t1"/>
    </source>
</evidence>
<feature type="transmembrane region" description="Helical" evidence="1">
    <location>
        <begin position="47"/>
        <end position="71"/>
    </location>
</feature>
<proteinExistence type="predicted"/>
<feature type="transmembrane region" description="Helical" evidence="1">
    <location>
        <begin position="15"/>
        <end position="35"/>
    </location>
</feature>
<feature type="transmembrane region" description="Helical" evidence="1">
    <location>
        <begin position="169"/>
        <end position="190"/>
    </location>
</feature>
<feature type="transmembrane region" description="Helical" evidence="1">
    <location>
        <begin position="83"/>
        <end position="106"/>
    </location>
</feature>
<keyword evidence="1" id="KW-0472">Membrane</keyword>
<keyword evidence="1" id="KW-1133">Transmembrane helix</keyword>
<organism evidence="2 3">
    <name type="scientific">Plectus sambesii</name>
    <dbReference type="NCBI Taxonomy" id="2011161"/>
    <lineage>
        <taxon>Eukaryota</taxon>
        <taxon>Metazoa</taxon>
        <taxon>Ecdysozoa</taxon>
        <taxon>Nematoda</taxon>
        <taxon>Chromadorea</taxon>
        <taxon>Plectida</taxon>
        <taxon>Plectina</taxon>
        <taxon>Plectoidea</taxon>
        <taxon>Plectidae</taxon>
        <taxon>Plectus</taxon>
    </lineage>
</organism>
<accession>A0A914XCC1</accession>
<protein>
    <submittedName>
        <fullName evidence="3">Uncharacterized protein</fullName>
    </submittedName>
</protein>
<dbReference type="Proteomes" id="UP000887566">
    <property type="component" value="Unplaced"/>
</dbReference>
<name>A0A914XCC1_9BILA</name>
<keyword evidence="2" id="KW-1185">Reference proteome</keyword>
<dbReference type="PANTHER" id="PTHR23021:SF28">
    <property type="entry name" value="SERPENTINE RECEPTOR, CLASS T-RELATED"/>
    <property type="match status" value="1"/>
</dbReference>
<keyword evidence="1" id="KW-0812">Transmembrane</keyword>
<feature type="transmembrane region" description="Helical" evidence="1">
    <location>
        <begin position="127"/>
        <end position="149"/>
    </location>
</feature>
<dbReference type="InterPro" id="IPR019425">
    <property type="entry name" value="7TM_GPCR_serpentine_rcpt_Srt"/>
</dbReference>
<dbReference type="WBParaSite" id="PSAMB.scaffold737size42349.g8311.t1">
    <property type="protein sequence ID" value="PSAMB.scaffold737size42349.g8311.t1"/>
    <property type="gene ID" value="PSAMB.scaffold737size42349.g8311"/>
</dbReference>
<dbReference type="Pfam" id="PF10321">
    <property type="entry name" value="7TM_GPCR_Srt"/>
    <property type="match status" value="1"/>
</dbReference>